<comment type="caution">
    <text evidence="2">The sequence shown here is derived from an EMBL/GenBank/DDBJ whole genome shotgun (WGS) entry which is preliminary data.</text>
</comment>
<name>A0AAW3T5Q3_9MICO</name>
<protein>
    <recommendedName>
        <fullName evidence="1">Protein NO VEIN C-terminal domain-containing protein</fullName>
    </recommendedName>
</protein>
<evidence type="ECO:0000259" key="1">
    <source>
        <dbReference type="Pfam" id="PF13020"/>
    </source>
</evidence>
<dbReference type="InterPro" id="IPR024975">
    <property type="entry name" value="NOV_C"/>
</dbReference>
<dbReference type="AlphaFoldDB" id="A0AAW3T5Q3"/>
<feature type="domain" description="Protein NO VEIN C-terminal" evidence="1">
    <location>
        <begin position="299"/>
        <end position="377"/>
    </location>
</feature>
<evidence type="ECO:0000313" key="3">
    <source>
        <dbReference type="Proteomes" id="UP000590225"/>
    </source>
</evidence>
<accession>A0AAW3T5Q3</accession>
<dbReference type="Proteomes" id="UP000590225">
    <property type="component" value="Unassembled WGS sequence"/>
</dbReference>
<dbReference type="Pfam" id="PF13020">
    <property type="entry name" value="NOV_C"/>
    <property type="match status" value="1"/>
</dbReference>
<sequence>MKLAAMSRRSKPDFAAAIARQLDIVAPEVSRGSSVDTRFLERINEALTGQSQHFPNAYRATETVLSRLGLPYDHHWDTSEAQAESGGSTVTTRAYSRIFSALTGQARCFVLIGPESLPDQRRVLINRPKSRNALVEAGPGAMLLFASVADSGVSMRGGGECVRVRSHSLSDSVWQGPWTIEWDNEPYFQPGLVQLPPLHPTVIELDPSLVPASWTRPRPSDLVLSRQEEEARRIFDALMNAPIPRRQVRVPPVIAGELTVSPERVRQYAESGDATTTVSGFPSPPYSGHIQRSRARAVELRAVALVITSLEEDGWNLSADLQAAGEGFDLEFIREGRILHVEVKGLQGKTVTVNLTAKELWRARTDPHWVLIAVTEALSPFKQALHVIDRRAVCEAPRWATSYQLDLSR</sequence>
<proteinExistence type="predicted"/>
<dbReference type="EMBL" id="JACGXP010000002">
    <property type="protein sequence ID" value="MBA8989918.1"/>
    <property type="molecule type" value="Genomic_DNA"/>
</dbReference>
<evidence type="ECO:0000313" key="2">
    <source>
        <dbReference type="EMBL" id="MBA8989918.1"/>
    </source>
</evidence>
<organism evidence="2 3">
    <name type="scientific">Curtobacterium pusillum</name>
    <dbReference type="NCBI Taxonomy" id="69373"/>
    <lineage>
        <taxon>Bacteria</taxon>
        <taxon>Bacillati</taxon>
        <taxon>Actinomycetota</taxon>
        <taxon>Actinomycetes</taxon>
        <taxon>Micrococcales</taxon>
        <taxon>Microbacteriaceae</taxon>
        <taxon>Curtobacterium</taxon>
    </lineage>
</organism>
<gene>
    <name evidence="2" type="ORF">FHW23_001164</name>
</gene>
<reference evidence="2 3" key="1">
    <citation type="submission" date="2020-07" db="EMBL/GenBank/DDBJ databases">
        <title>Above-ground endophytic microbial communities from plants in different locations in the United States.</title>
        <authorList>
            <person name="Frank C."/>
        </authorList>
    </citation>
    <scope>NUCLEOTIDE SEQUENCE [LARGE SCALE GENOMIC DNA]</scope>
    <source>
        <strain evidence="2 3">WPL5_2</strain>
    </source>
</reference>